<evidence type="ECO:0000256" key="1">
    <source>
        <dbReference type="SAM" id="Phobius"/>
    </source>
</evidence>
<dbReference type="AlphaFoldDB" id="A0A3A4ZDJ7"/>
<reference evidence="2 3" key="1">
    <citation type="journal article" date="2017" name="ISME J.">
        <title>Energy and carbon metabolisms in a deep terrestrial subsurface fluid microbial community.</title>
        <authorList>
            <person name="Momper L."/>
            <person name="Jungbluth S.P."/>
            <person name="Lee M.D."/>
            <person name="Amend J.P."/>
        </authorList>
    </citation>
    <scope>NUCLEOTIDE SEQUENCE [LARGE SCALE GENOMIC DNA]</scope>
    <source>
        <strain evidence="2">SURF_46</strain>
    </source>
</reference>
<dbReference type="EMBL" id="QZJF01000016">
    <property type="protein sequence ID" value="RJR27148.1"/>
    <property type="molecule type" value="Genomic_DNA"/>
</dbReference>
<keyword evidence="1" id="KW-0812">Transmembrane</keyword>
<evidence type="ECO:0000313" key="3">
    <source>
        <dbReference type="Proteomes" id="UP000265540"/>
    </source>
</evidence>
<keyword evidence="1" id="KW-1133">Transmembrane helix</keyword>
<proteinExistence type="predicted"/>
<protein>
    <submittedName>
        <fullName evidence="2">Uncharacterized protein</fullName>
    </submittedName>
</protein>
<sequence length="351" mass="40790">MYKLFALLFFSLPPLLLFAILLRVDDNLGFGLTIYLFLAILLLYVIFFVLVIFRSMFQMKKELAVSRFMKLLSDEFHIVSKKYSFFVNSLLFSWLVVLVFIMFYTVSFMFAQYVGKHYGDEIRNFLKQPTVSTSDLLNTTEEMKDELRDLKTKFYEQNQLDFFSNNSSTYSEEEAPYIVFLDFSFREDSSPGFKSYFLYSVNICADDDPESIGVERCLDIRGPMDSELKFKFAKEETVSNINLREIYAADFNQPFFVLEIETNLRDAAVLVYPVDTDDLSYSYIPNTSINSEAKFATYVQVNQIQNGIVFLERIRDLVNGVVDDTGKDLHVTVFKENGIVNYQYSPVNVQP</sequence>
<comment type="caution">
    <text evidence="2">The sequence shown here is derived from an EMBL/GenBank/DDBJ whole genome shotgun (WGS) entry which is preliminary data.</text>
</comment>
<organism evidence="2 3">
    <name type="scientific">candidate division WWE3 bacterium</name>
    <dbReference type="NCBI Taxonomy" id="2053526"/>
    <lineage>
        <taxon>Bacteria</taxon>
        <taxon>Katanobacteria</taxon>
    </lineage>
</organism>
<gene>
    <name evidence="2" type="ORF">C4561_03225</name>
</gene>
<dbReference type="Proteomes" id="UP000265540">
    <property type="component" value="Unassembled WGS sequence"/>
</dbReference>
<name>A0A3A4ZDJ7_UNCKA</name>
<evidence type="ECO:0000313" key="2">
    <source>
        <dbReference type="EMBL" id="RJR27148.1"/>
    </source>
</evidence>
<keyword evidence="1" id="KW-0472">Membrane</keyword>
<feature type="transmembrane region" description="Helical" evidence="1">
    <location>
        <begin position="90"/>
        <end position="114"/>
    </location>
</feature>
<accession>A0A3A4ZDJ7</accession>
<feature type="transmembrane region" description="Helical" evidence="1">
    <location>
        <begin position="34"/>
        <end position="53"/>
    </location>
</feature>